<comment type="similarity">
    <text evidence="1">Belongs to the eukaryotic initiation factor 4G family.</text>
</comment>
<keyword evidence="3" id="KW-0648">Protein biosynthesis</keyword>
<dbReference type="PANTHER" id="PTHR23253:SF9">
    <property type="entry name" value="EUKARYOTIC TRANSLATION INITIATION FACTOR 4 GAMMA 2"/>
    <property type="match status" value="1"/>
</dbReference>
<organism evidence="5 6">
    <name type="scientific">Amphibalanus amphitrite</name>
    <name type="common">Striped barnacle</name>
    <name type="synonym">Balanus amphitrite</name>
    <dbReference type="NCBI Taxonomy" id="1232801"/>
    <lineage>
        <taxon>Eukaryota</taxon>
        <taxon>Metazoa</taxon>
        <taxon>Ecdysozoa</taxon>
        <taxon>Arthropoda</taxon>
        <taxon>Crustacea</taxon>
        <taxon>Multicrustacea</taxon>
        <taxon>Cirripedia</taxon>
        <taxon>Thoracica</taxon>
        <taxon>Thoracicalcarea</taxon>
        <taxon>Balanomorpha</taxon>
        <taxon>Balanoidea</taxon>
        <taxon>Balanidae</taxon>
        <taxon>Amphibalaninae</taxon>
        <taxon>Amphibalanus</taxon>
    </lineage>
</organism>
<protein>
    <submittedName>
        <fullName evidence="5">Eukaryotic translation initiation factor 4G</fullName>
    </submittedName>
</protein>
<dbReference type="EMBL" id="VIIS01001781">
    <property type="protein sequence ID" value="KAF0292968.1"/>
    <property type="molecule type" value="Genomic_DNA"/>
</dbReference>
<feature type="region of interest" description="Disordered" evidence="4">
    <location>
        <begin position="270"/>
        <end position="292"/>
    </location>
</feature>
<dbReference type="GO" id="GO:0003743">
    <property type="term" value="F:translation initiation factor activity"/>
    <property type="evidence" value="ECO:0007669"/>
    <property type="project" value="UniProtKB-KW"/>
</dbReference>
<dbReference type="Proteomes" id="UP000440578">
    <property type="component" value="Unassembled WGS sequence"/>
</dbReference>
<evidence type="ECO:0000313" key="5">
    <source>
        <dbReference type="EMBL" id="KAF0292968.1"/>
    </source>
</evidence>
<reference evidence="5 6" key="1">
    <citation type="submission" date="2019-07" db="EMBL/GenBank/DDBJ databases">
        <title>Draft genome assembly of a fouling barnacle, Amphibalanus amphitrite (Darwin, 1854): The first reference genome for Thecostraca.</title>
        <authorList>
            <person name="Kim W."/>
        </authorList>
    </citation>
    <scope>NUCLEOTIDE SEQUENCE [LARGE SCALE GENOMIC DNA]</scope>
    <source>
        <strain evidence="5">SNU_AA5</strain>
        <tissue evidence="5">Soma without cirri and trophi</tissue>
    </source>
</reference>
<evidence type="ECO:0000256" key="2">
    <source>
        <dbReference type="ARBA" id="ARBA00022540"/>
    </source>
</evidence>
<keyword evidence="2 5" id="KW-0396">Initiation factor</keyword>
<name>A0A6A4VSI8_AMPAM</name>
<evidence type="ECO:0000256" key="3">
    <source>
        <dbReference type="ARBA" id="ARBA00022917"/>
    </source>
</evidence>
<dbReference type="InterPro" id="IPR016024">
    <property type="entry name" value="ARM-type_fold"/>
</dbReference>
<evidence type="ECO:0000256" key="1">
    <source>
        <dbReference type="ARBA" id="ARBA00005775"/>
    </source>
</evidence>
<keyword evidence="6" id="KW-1185">Reference proteome</keyword>
<dbReference type="GO" id="GO:0016281">
    <property type="term" value="C:eukaryotic translation initiation factor 4F complex"/>
    <property type="evidence" value="ECO:0007669"/>
    <property type="project" value="TreeGrafter"/>
</dbReference>
<proteinExistence type="inferred from homology"/>
<evidence type="ECO:0000256" key="4">
    <source>
        <dbReference type="SAM" id="MobiDB-lite"/>
    </source>
</evidence>
<dbReference type="PANTHER" id="PTHR23253">
    <property type="entry name" value="EUKARYOTIC TRANSLATION INITIATION FACTOR 4 GAMMA"/>
    <property type="match status" value="1"/>
</dbReference>
<gene>
    <name evidence="5" type="primary">IF4G</name>
    <name evidence="5" type="ORF">FJT64_009085</name>
</gene>
<sequence>MCISPRPAGDSPPPLGPGSWLPRAPLAERHWSPLLRACLNRATPTNCAALVTALHAAVVPRAARPDTVPRLVRDVLAHVSVSGLYGPQNAALCGALADLRTPDDDQSFLELLTERCEAAALGEELVESSVRRHCAAFLGELHTAEVTSTERMWRWVARLEPRDHASPDPANVDSLCALLATGGAKLETEAAADAVAAVAISAAAETTDGETEPTPLDALFSRLCRLATSPGLDTRLRCLLLDTVELRQRGWRRRAHFACPQPIDELRAAAEAEMTAPTGRRRRRRRRQPQAT</sequence>
<dbReference type="Gene3D" id="1.25.40.180">
    <property type="match status" value="1"/>
</dbReference>
<feature type="compositionally biased region" description="Basic residues" evidence="4">
    <location>
        <begin position="279"/>
        <end position="292"/>
    </location>
</feature>
<dbReference type="GO" id="GO:0003729">
    <property type="term" value="F:mRNA binding"/>
    <property type="evidence" value="ECO:0007669"/>
    <property type="project" value="TreeGrafter"/>
</dbReference>
<dbReference type="SUPFAM" id="SSF48371">
    <property type="entry name" value="ARM repeat"/>
    <property type="match status" value="1"/>
</dbReference>
<comment type="caution">
    <text evidence="5">The sequence shown here is derived from an EMBL/GenBank/DDBJ whole genome shotgun (WGS) entry which is preliminary data.</text>
</comment>
<evidence type="ECO:0000313" key="6">
    <source>
        <dbReference type="Proteomes" id="UP000440578"/>
    </source>
</evidence>
<accession>A0A6A4VSI8</accession>
<dbReference type="AlphaFoldDB" id="A0A6A4VSI8"/>